<evidence type="ECO:0000313" key="8">
    <source>
        <dbReference type="EMBL" id="TKS80913.1"/>
    </source>
</evidence>
<dbReference type="AlphaFoldDB" id="A0A4U5UZX9"/>
<dbReference type="PANTHER" id="PTHR24061">
    <property type="entry name" value="CALCIUM-SENSING RECEPTOR-RELATED"/>
    <property type="match status" value="1"/>
</dbReference>
<dbReference type="PANTHER" id="PTHR24061:SF528">
    <property type="entry name" value="C-FAMILY ODORANT RECEPTOR OLFCD2-RELATED"/>
    <property type="match status" value="1"/>
</dbReference>
<evidence type="ECO:0000313" key="9">
    <source>
        <dbReference type="Proteomes" id="UP000298787"/>
    </source>
</evidence>
<name>A0A4U5UZX9_COLLU</name>
<dbReference type="InterPro" id="IPR000337">
    <property type="entry name" value="GPCR_3"/>
</dbReference>
<dbReference type="GO" id="GO:0004930">
    <property type="term" value="F:G protein-coupled receptor activity"/>
    <property type="evidence" value="ECO:0007669"/>
    <property type="project" value="InterPro"/>
</dbReference>
<evidence type="ECO:0000256" key="1">
    <source>
        <dbReference type="ARBA" id="ARBA00004141"/>
    </source>
</evidence>
<comment type="subcellular location">
    <subcellularLocation>
        <location evidence="1">Membrane</location>
        <topology evidence="1">Multi-pass membrane protein</topology>
    </subcellularLocation>
</comment>
<dbReference type="STRING" id="240159.A0A4U5UZX9"/>
<protein>
    <submittedName>
        <fullName evidence="8">Extracellular calcium-sensing receptor</fullName>
    </submittedName>
</protein>
<dbReference type="SUPFAM" id="SSF53822">
    <property type="entry name" value="Periplasmic binding protein-like I"/>
    <property type="match status" value="2"/>
</dbReference>
<sequence>MRKGDSVCRLQGLAQPAELAQDGDLVIGGIFSFRTGQDYVINTFETIPKIRKCKTQFVRDFWEDTFDCALNETANMQRKPCTGSESLQTVESQFTDVTELRFTNNVYKSVYSVAHALDNLIQMRGMTVCRLQGSPQQPELTQAGDFILGGIFTFRTGYIGSMYTFQTLPDPPTCLHINVREFKFSQAMIFAIKEINQNPAILPNHTLGYKIYNSCGMTNIIRSAIDLASGQREIIDERNCTKPDTAQAVLGHSASSPTMGFARIIGRFQIPVVNIFTFTQ</sequence>
<keyword evidence="3" id="KW-1133">Transmembrane helix</keyword>
<dbReference type="Pfam" id="PF01094">
    <property type="entry name" value="ANF_receptor"/>
    <property type="match status" value="1"/>
</dbReference>
<gene>
    <name evidence="8" type="ORF">D9C73_015017</name>
</gene>
<evidence type="ECO:0000256" key="4">
    <source>
        <dbReference type="ARBA" id="ARBA00023136"/>
    </source>
</evidence>
<keyword evidence="2" id="KW-0812">Transmembrane</keyword>
<evidence type="ECO:0000256" key="6">
    <source>
        <dbReference type="ARBA" id="ARBA00023180"/>
    </source>
</evidence>
<reference evidence="8 9" key="1">
    <citation type="submission" date="2019-01" db="EMBL/GenBank/DDBJ databases">
        <title>Genome Assembly of Collichthys lucidus.</title>
        <authorList>
            <person name="Cai M."/>
            <person name="Xiao S."/>
        </authorList>
    </citation>
    <scope>NUCLEOTIDE SEQUENCE [LARGE SCALE GENOMIC DNA]</scope>
    <source>
        <strain evidence="8">JT15FE1705JMU</strain>
        <tissue evidence="8">Muscle</tissue>
    </source>
</reference>
<evidence type="ECO:0000256" key="2">
    <source>
        <dbReference type="ARBA" id="ARBA00022692"/>
    </source>
</evidence>
<proteinExistence type="predicted"/>
<accession>A0A4U5UZX9</accession>
<evidence type="ECO:0000256" key="3">
    <source>
        <dbReference type="ARBA" id="ARBA00022989"/>
    </source>
</evidence>
<dbReference type="InterPro" id="IPR001828">
    <property type="entry name" value="ANF_lig-bd_rcpt"/>
</dbReference>
<evidence type="ECO:0000259" key="7">
    <source>
        <dbReference type="Pfam" id="PF01094"/>
    </source>
</evidence>
<dbReference type="PRINTS" id="PR00248">
    <property type="entry name" value="GPCRMGR"/>
</dbReference>
<feature type="domain" description="Receptor ligand binding region" evidence="7">
    <location>
        <begin position="186"/>
        <end position="273"/>
    </location>
</feature>
<dbReference type="InterPro" id="IPR028082">
    <property type="entry name" value="Peripla_BP_I"/>
</dbReference>
<dbReference type="GO" id="GO:0005886">
    <property type="term" value="C:plasma membrane"/>
    <property type="evidence" value="ECO:0007669"/>
    <property type="project" value="TreeGrafter"/>
</dbReference>
<keyword evidence="5 8" id="KW-0675">Receptor</keyword>
<keyword evidence="4" id="KW-0472">Membrane</keyword>
<organism evidence="8 9">
    <name type="scientific">Collichthys lucidus</name>
    <name type="common">Big head croaker</name>
    <name type="synonym">Sciaena lucida</name>
    <dbReference type="NCBI Taxonomy" id="240159"/>
    <lineage>
        <taxon>Eukaryota</taxon>
        <taxon>Metazoa</taxon>
        <taxon>Chordata</taxon>
        <taxon>Craniata</taxon>
        <taxon>Vertebrata</taxon>
        <taxon>Euteleostomi</taxon>
        <taxon>Actinopterygii</taxon>
        <taxon>Neopterygii</taxon>
        <taxon>Teleostei</taxon>
        <taxon>Neoteleostei</taxon>
        <taxon>Acanthomorphata</taxon>
        <taxon>Eupercaria</taxon>
        <taxon>Sciaenidae</taxon>
        <taxon>Collichthys</taxon>
    </lineage>
</organism>
<dbReference type="InterPro" id="IPR000068">
    <property type="entry name" value="GPCR_3_Ca_sens_rcpt-rel"/>
</dbReference>
<dbReference type="Gene3D" id="3.40.50.2300">
    <property type="match status" value="2"/>
</dbReference>
<dbReference type="EMBL" id="CM014090">
    <property type="protein sequence ID" value="TKS80913.1"/>
    <property type="molecule type" value="Genomic_DNA"/>
</dbReference>
<evidence type="ECO:0000256" key="5">
    <source>
        <dbReference type="ARBA" id="ARBA00023170"/>
    </source>
</evidence>
<keyword evidence="6" id="KW-0325">Glycoprotein</keyword>
<keyword evidence="9" id="KW-1185">Reference proteome</keyword>
<dbReference type="Proteomes" id="UP000298787">
    <property type="component" value="Chromosome 13"/>
</dbReference>